<sequence length="131" mass="14513">MRRKEKEKNGELWTAGQMEGLVKREALVKGLLRLLPVQERDSPHPQQQQAFSFSLTMSSGMDDALQVMRRLDRLIIGYTVGSLLETDPPSSHPPPVAAAEDGKGPAALDVRAQWTGHVLQFEMEPPSSFSC</sequence>
<evidence type="ECO:0000256" key="1">
    <source>
        <dbReference type="SAM" id="MobiDB-lite"/>
    </source>
</evidence>
<keyword evidence="3" id="KW-1185">Reference proteome</keyword>
<proteinExistence type="predicted"/>
<reference evidence="2 3" key="1">
    <citation type="submission" date="2022-12" db="EMBL/GenBank/DDBJ databases">
        <title>Chromosome-scale assembly of the Ensete ventricosum genome.</title>
        <authorList>
            <person name="Dussert Y."/>
            <person name="Stocks J."/>
            <person name="Wendawek A."/>
            <person name="Woldeyes F."/>
            <person name="Nichols R.A."/>
            <person name="Borrell J.S."/>
        </authorList>
    </citation>
    <scope>NUCLEOTIDE SEQUENCE [LARGE SCALE GENOMIC DNA]</scope>
    <source>
        <strain evidence="3">cv. Maze</strain>
        <tissue evidence="2">Seeds</tissue>
    </source>
</reference>
<evidence type="ECO:0000313" key="2">
    <source>
        <dbReference type="EMBL" id="KAJ8513520.1"/>
    </source>
</evidence>
<dbReference type="AlphaFoldDB" id="A0AAV8S2E1"/>
<protein>
    <submittedName>
        <fullName evidence="2">Uncharacterized protein</fullName>
    </submittedName>
</protein>
<evidence type="ECO:0000313" key="3">
    <source>
        <dbReference type="Proteomes" id="UP001222027"/>
    </source>
</evidence>
<gene>
    <name evidence="2" type="ORF">OPV22_003954</name>
</gene>
<name>A0AAV8S2E1_ENSVE</name>
<comment type="caution">
    <text evidence="2">The sequence shown here is derived from an EMBL/GenBank/DDBJ whole genome shotgun (WGS) entry which is preliminary data.</text>
</comment>
<dbReference type="Proteomes" id="UP001222027">
    <property type="component" value="Unassembled WGS sequence"/>
</dbReference>
<feature type="region of interest" description="Disordered" evidence="1">
    <location>
        <begin position="83"/>
        <end position="105"/>
    </location>
</feature>
<organism evidence="2 3">
    <name type="scientific">Ensete ventricosum</name>
    <name type="common">Abyssinian banana</name>
    <name type="synonym">Musa ensete</name>
    <dbReference type="NCBI Taxonomy" id="4639"/>
    <lineage>
        <taxon>Eukaryota</taxon>
        <taxon>Viridiplantae</taxon>
        <taxon>Streptophyta</taxon>
        <taxon>Embryophyta</taxon>
        <taxon>Tracheophyta</taxon>
        <taxon>Spermatophyta</taxon>
        <taxon>Magnoliopsida</taxon>
        <taxon>Liliopsida</taxon>
        <taxon>Zingiberales</taxon>
        <taxon>Musaceae</taxon>
        <taxon>Ensete</taxon>
    </lineage>
</organism>
<dbReference type="EMBL" id="JAQQAF010000001">
    <property type="protein sequence ID" value="KAJ8513520.1"/>
    <property type="molecule type" value="Genomic_DNA"/>
</dbReference>
<accession>A0AAV8S2E1</accession>